<evidence type="ECO:0000256" key="18">
    <source>
        <dbReference type="ARBA" id="ARBA00023137"/>
    </source>
</evidence>
<organism evidence="35 36">
    <name type="scientific">Labeo rohita</name>
    <name type="common">Indian major carp</name>
    <name type="synonym">Cyprinus rohita</name>
    <dbReference type="NCBI Taxonomy" id="84645"/>
    <lineage>
        <taxon>Eukaryota</taxon>
        <taxon>Metazoa</taxon>
        <taxon>Chordata</taxon>
        <taxon>Craniata</taxon>
        <taxon>Vertebrata</taxon>
        <taxon>Euteleostomi</taxon>
        <taxon>Actinopterygii</taxon>
        <taxon>Neopterygii</taxon>
        <taxon>Teleostei</taxon>
        <taxon>Ostariophysi</taxon>
        <taxon>Cypriniformes</taxon>
        <taxon>Cyprinidae</taxon>
        <taxon>Labeoninae</taxon>
        <taxon>Labeonini</taxon>
        <taxon>Labeo</taxon>
    </lineage>
</organism>
<evidence type="ECO:0000256" key="26">
    <source>
        <dbReference type="PIRNR" id="PIRNR000628"/>
    </source>
</evidence>
<evidence type="ECO:0000313" key="35">
    <source>
        <dbReference type="EMBL" id="RXN24493.1"/>
    </source>
</evidence>
<dbReference type="PROSITE" id="PS50011">
    <property type="entry name" value="PROTEIN_KINASE_DOM"/>
    <property type="match status" value="1"/>
</dbReference>
<keyword evidence="19 29" id="KW-1015">Disulfide bond</keyword>
<evidence type="ECO:0000256" key="29">
    <source>
        <dbReference type="PIRSR" id="PIRSR000628-3"/>
    </source>
</evidence>
<feature type="disulfide bond" evidence="29">
    <location>
        <begin position="241"/>
        <end position="303"/>
    </location>
</feature>
<dbReference type="InterPro" id="IPR028174">
    <property type="entry name" value="FGF_rcpt_1"/>
</dbReference>
<accession>A0A498MXC5</accession>
<comment type="caution">
    <text evidence="35">The sequence shown here is derived from an EMBL/GenBank/DDBJ whole genome shotgun (WGS) entry which is preliminary data.</text>
</comment>
<evidence type="ECO:0000256" key="7">
    <source>
        <dbReference type="ARBA" id="ARBA00022553"/>
    </source>
</evidence>
<dbReference type="Pfam" id="PF07714">
    <property type="entry name" value="PK_Tyr_Ser-Thr"/>
    <property type="match status" value="1"/>
</dbReference>
<evidence type="ECO:0000256" key="23">
    <source>
        <dbReference type="ARBA" id="ARBA00023319"/>
    </source>
</evidence>
<dbReference type="InterPro" id="IPR036179">
    <property type="entry name" value="Ig-like_dom_sf"/>
</dbReference>
<dbReference type="EMBL" id="QBIY01012534">
    <property type="protein sequence ID" value="RXN24493.1"/>
    <property type="molecule type" value="Genomic_DNA"/>
</dbReference>
<keyword evidence="8 26" id="KW-0808">Transferase</keyword>
<keyword evidence="5" id="KW-1003">Cell membrane</keyword>
<dbReference type="GO" id="GO:0017134">
    <property type="term" value="F:fibroblast growth factor binding"/>
    <property type="evidence" value="ECO:0007669"/>
    <property type="project" value="TreeGrafter"/>
</dbReference>
<keyword evidence="36" id="KW-1185">Reference proteome</keyword>
<dbReference type="PRINTS" id="PR00109">
    <property type="entry name" value="TYRKINASE"/>
</dbReference>
<dbReference type="GO" id="GO:0005886">
    <property type="term" value="C:plasma membrane"/>
    <property type="evidence" value="ECO:0007669"/>
    <property type="project" value="UniProtKB-SubCell"/>
</dbReference>
<dbReference type="Gene3D" id="2.60.40.10">
    <property type="entry name" value="Immunoglobulins"/>
    <property type="match status" value="3"/>
</dbReference>
<keyword evidence="6" id="KW-0963">Cytoplasm</keyword>
<evidence type="ECO:0000256" key="24">
    <source>
        <dbReference type="ARBA" id="ARBA00023329"/>
    </source>
</evidence>
<gene>
    <name evidence="35" type="ORF">ROHU_022175</name>
</gene>
<evidence type="ECO:0000256" key="5">
    <source>
        <dbReference type="ARBA" id="ARBA00022475"/>
    </source>
</evidence>
<keyword evidence="20 26" id="KW-0675">Receptor</keyword>
<feature type="binding site" evidence="28">
    <location>
        <position position="604"/>
    </location>
    <ligand>
        <name>ATP</name>
        <dbReference type="ChEBI" id="CHEBI:30616"/>
    </ligand>
</feature>
<evidence type="ECO:0000256" key="10">
    <source>
        <dbReference type="ARBA" id="ARBA00022729"/>
    </source>
</evidence>
<dbReference type="FunFam" id="1.10.510.10:FF:000007">
    <property type="entry name" value="Fibroblast growth factor receptor"/>
    <property type="match status" value="1"/>
</dbReference>
<dbReference type="GO" id="GO:0010604">
    <property type="term" value="P:positive regulation of macromolecule metabolic process"/>
    <property type="evidence" value="ECO:0007669"/>
    <property type="project" value="UniProtKB-ARBA"/>
</dbReference>
<keyword evidence="14 26" id="KW-0067">ATP-binding</keyword>
<dbReference type="PANTHER" id="PTHR24416:SF131">
    <property type="entry name" value="FIBROBLAST GROWTH FACTOR RECEPTOR 1"/>
    <property type="match status" value="1"/>
</dbReference>
<dbReference type="AlphaFoldDB" id="A0A498MXC5"/>
<feature type="domain" description="Ig-like" evidence="34">
    <location>
        <begin position="1"/>
        <end position="84"/>
    </location>
</feature>
<dbReference type="FunFam" id="2.60.40.10:FF:000016">
    <property type="entry name" value="Fibroblast growth factor receptor"/>
    <property type="match status" value="1"/>
</dbReference>
<dbReference type="Pfam" id="PF00047">
    <property type="entry name" value="ig"/>
    <property type="match status" value="1"/>
</dbReference>
<evidence type="ECO:0000256" key="30">
    <source>
        <dbReference type="PROSITE-ProRule" id="PRU10141"/>
    </source>
</evidence>
<feature type="disulfide bond" evidence="29">
    <location>
        <begin position="142"/>
        <end position="194"/>
    </location>
</feature>
<feature type="region of interest" description="Disordered" evidence="31">
    <location>
        <begin position="90"/>
        <end position="113"/>
    </location>
</feature>
<keyword evidence="9 32" id="KW-0812">Transmembrane</keyword>
<evidence type="ECO:0000256" key="27">
    <source>
        <dbReference type="PIRSR" id="PIRSR000628-1"/>
    </source>
</evidence>
<protein>
    <recommendedName>
        <fullName evidence="26">Fibroblast growth factor receptor</fullName>
        <ecNumber evidence="26">2.7.10.1</ecNumber>
    </recommendedName>
</protein>
<dbReference type="Proteomes" id="UP000290572">
    <property type="component" value="Unassembled WGS sequence"/>
</dbReference>
<comment type="subcellular location">
    <subcellularLocation>
        <location evidence="2">Cell membrane</location>
        <topology evidence="2">Single-pass type I membrane protein</topology>
    </subcellularLocation>
    <subcellularLocation>
        <location evidence="3">Cytoplasm</location>
        <location evidence="3">Cytosol</location>
    </subcellularLocation>
    <subcellularLocation>
        <location evidence="4">Cytoplasmic vesicle</location>
    </subcellularLocation>
    <subcellularLocation>
        <location evidence="1">Nucleus</location>
    </subcellularLocation>
</comment>
<evidence type="ECO:0000256" key="16">
    <source>
        <dbReference type="ARBA" id="ARBA00022989"/>
    </source>
</evidence>
<keyword evidence="7" id="KW-0597">Phosphoprotein</keyword>
<reference evidence="35 36" key="1">
    <citation type="submission" date="2018-03" db="EMBL/GenBank/DDBJ databases">
        <title>Draft genome sequence of Rohu Carp (Labeo rohita).</title>
        <authorList>
            <person name="Das P."/>
            <person name="Kushwaha B."/>
            <person name="Joshi C.G."/>
            <person name="Kumar D."/>
            <person name="Nagpure N.S."/>
            <person name="Sahoo L."/>
            <person name="Das S.P."/>
            <person name="Bit A."/>
            <person name="Patnaik S."/>
            <person name="Meher P.K."/>
            <person name="Jayasankar P."/>
            <person name="Koringa P.G."/>
            <person name="Patel N.V."/>
            <person name="Hinsu A.T."/>
            <person name="Kumar R."/>
            <person name="Pandey M."/>
            <person name="Agarwal S."/>
            <person name="Srivastava S."/>
            <person name="Singh M."/>
            <person name="Iquebal M.A."/>
            <person name="Jaiswal S."/>
            <person name="Angadi U.B."/>
            <person name="Kumar N."/>
            <person name="Raza M."/>
            <person name="Shah T.M."/>
            <person name="Rai A."/>
            <person name="Jena J.K."/>
        </authorList>
    </citation>
    <scope>NUCLEOTIDE SEQUENCE [LARGE SCALE GENOMIC DNA]</scope>
    <source>
        <strain evidence="35">DASCIFA01</strain>
        <tissue evidence="35">Testis</tissue>
    </source>
</reference>
<evidence type="ECO:0000256" key="9">
    <source>
        <dbReference type="ARBA" id="ARBA00022692"/>
    </source>
</evidence>
<dbReference type="Pfam" id="PF07679">
    <property type="entry name" value="I-set"/>
    <property type="match status" value="2"/>
</dbReference>
<dbReference type="InterPro" id="IPR000719">
    <property type="entry name" value="Prot_kinase_dom"/>
</dbReference>
<dbReference type="InterPro" id="IPR008266">
    <property type="entry name" value="Tyr_kinase_AS"/>
</dbReference>
<keyword evidence="11" id="KW-0677">Repeat</keyword>
<dbReference type="SMART" id="SM00408">
    <property type="entry name" value="IGc2"/>
    <property type="match status" value="3"/>
</dbReference>
<evidence type="ECO:0000256" key="14">
    <source>
        <dbReference type="ARBA" id="ARBA00022840"/>
    </source>
</evidence>
<dbReference type="GO" id="GO:0048513">
    <property type="term" value="P:animal organ development"/>
    <property type="evidence" value="ECO:0007669"/>
    <property type="project" value="UniProtKB-ARBA"/>
</dbReference>
<dbReference type="InterPro" id="IPR017441">
    <property type="entry name" value="Protein_kinase_ATP_BS"/>
</dbReference>
<evidence type="ECO:0000256" key="3">
    <source>
        <dbReference type="ARBA" id="ARBA00004514"/>
    </source>
</evidence>
<dbReference type="Gene3D" id="1.10.510.10">
    <property type="entry name" value="Transferase(Phosphotransferase) domain 1"/>
    <property type="match status" value="1"/>
</dbReference>
<dbReference type="GO" id="GO:0031410">
    <property type="term" value="C:cytoplasmic vesicle"/>
    <property type="evidence" value="ECO:0007669"/>
    <property type="project" value="UniProtKB-SubCell"/>
</dbReference>
<feature type="domain" description="Ig-like" evidence="34">
    <location>
        <begin position="122"/>
        <end position="210"/>
    </location>
</feature>
<dbReference type="STRING" id="84645.A0A498MXC5"/>
<feature type="binding site" evidence="28 30">
    <location>
        <position position="477"/>
    </location>
    <ligand>
        <name>ATP</name>
        <dbReference type="ChEBI" id="CHEBI:30616"/>
    </ligand>
</feature>
<feature type="disulfide bond" evidence="29">
    <location>
        <begin position="16"/>
        <end position="66"/>
    </location>
</feature>
<dbReference type="PIRSF" id="PIRSF000628">
    <property type="entry name" value="FGFR"/>
    <property type="match status" value="1"/>
</dbReference>
<dbReference type="InterPro" id="IPR050122">
    <property type="entry name" value="RTK"/>
</dbReference>
<feature type="domain" description="Protein kinase" evidence="33">
    <location>
        <begin position="441"/>
        <end position="730"/>
    </location>
</feature>
<evidence type="ECO:0000259" key="34">
    <source>
        <dbReference type="PROSITE" id="PS50835"/>
    </source>
</evidence>
<proteinExistence type="inferred from homology"/>
<dbReference type="GO" id="GO:0008284">
    <property type="term" value="P:positive regulation of cell population proliferation"/>
    <property type="evidence" value="ECO:0007669"/>
    <property type="project" value="InterPro"/>
</dbReference>
<evidence type="ECO:0000256" key="22">
    <source>
        <dbReference type="ARBA" id="ARBA00023242"/>
    </source>
</evidence>
<dbReference type="GO" id="GO:0005524">
    <property type="term" value="F:ATP binding"/>
    <property type="evidence" value="ECO:0007669"/>
    <property type="project" value="UniProtKB-UniRule"/>
</dbReference>
<dbReference type="InterPro" id="IPR016248">
    <property type="entry name" value="FGF_rcpt_fam"/>
</dbReference>
<dbReference type="CDD" id="cd05857">
    <property type="entry name" value="IgI_2_FGFR"/>
    <property type="match status" value="1"/>
</dbReference>
<evidence type="ECO:0000256" key="32">
    <source>
        <dbReference type="SAM" id="Phobius"/>
    </source>
</evidence>
<feature type="domain" description="Ig-like" evidence="34">
    <location>
        <begin position="219"/>
        <end position="319"/>
    </location>
</feature>
<dbReference type="SMART" id="SM00219">
    <property type="entry name" value="TyrKc"/>
    <property type="match status" value="1"/>
</dbReference>
<evidence type="ECO:0000256" key="1">
    <source>
        <dbReference type="ARBA" id="ARBA00004123"/>
    </source>
</evidence>
<dbReference type="PROSITE" id="PS50835">
    <property type="entry name" value="IG_LIKE"/>
    <property type="match status" value="3"/>
</dbReference>
<evidence type="ECO:0000256" key="21">
    <source>
        <dbReference type="ARBA" id="ARBA00023180"/>
    </source>
</evidence>
<feature type="compositionally biased region" description="Acidic residues" evidence="31">
    <location>
        <begin position="91"/>
        <end position="101"/>
    </location>
</feature>
<dbReference type="SUPFAM" id="SSF56112">
    <property type="entry name" value="Protein kinase-like (PK-like)"/>
    <property type="match status" value="1"/>
</dbReference>
<feature type="transmembrane region" description="Helical" evidence="32">
    <location>
        <begin position="342"/>
        <end position="362"/>
    </location>
</feature>
<keyword evidence="24" id="KW-0968">Cytoplasmic vesicle</keyword>
<comment type="similarity">
    <text evidence="26">Belongs to the protein kinase superfamily. Tyr protein kinase family. Fibroblast growth factor receptor subfamily.</text>
</comment>
<feature type="region of interest" description="Disordered" evidence="31">
    <location>
        <begin position="765"/>
        <end position="787"/>
    </location>
</feature>
<evidence type="ECO:0000256" key="17">
    <source>
        <dbReference type="ARBA" id="ARBA00023136"/>
    </source>
</evidence>
<keyword evidence="23" id="KW-0393">Immunoglobulin domain</keyword>
<dbReference type="InterPro" id="IPR013783">
    <property type="entry name" value="Ig-like_fold"/>
</dbReference>
<evidence type="ECO:0000259" key="33">
    <source>
        <dbReference type="PROSITE" id="PS50011"/>
    </source>
</evidence>
<feature type="binding site" evidence="28">
    <location>
        <position position="590"/>
    </location>
    <ligand>
        <name>ATP</name>
        <dbReference type="ChEBI" id="CHEBI:30616"/>
    </ligand>
</feature>
<dbReference type="PANTHER" id="PTHR24416">
    <property type="entry name" value="TYROSINE-PROTEIN KINASE RECEPTOR"/>
    <property type="match status" value="1"/>
</dbReference>
<feature type="active site" description="Proton acceptor" evidence="27">
    <location>
        <position position="586"/>
    </location>
</feature>
<feature type="binding site" evidence="28">
    <location>
        <position position="531"/>
    </location>
    <ligand>
        <name>ATP</name>
        <dbReference type="ChEBI" id="CHEBI:30616"/>
    </ligand>
</feature>
<dbReference type="EC" id="2.7.10.1" evidence="26"/>
<keyword evidence="21" id="KW-0325">Glycoprotein</keyword>
<dbReference type="GO" id="GO:0005829">
    <property type="term" value="C:cytosol"/>
    <property type="evidence" value="ECO:0007669"/>
    <property type="project" value="UniProtKB-SubCell"/>
</dbReference>
<evidence type="ECO:0000256" key="15">
    <source>
        <dbReference type="ARBA" id="ARBA00022843"/>
    </source>
</evidence>
<dbReference type="InterPro" id="IPR007110">
    <property type="entry name" value="Ig-like_dom"/>
</dbReference>
<evidence type="ECO:0000256" key="11">
    <source>
        <dbReference type="ARBA" id="ARBA00022737"/>
    </source>
</evidence>
<dbReference type="InterPro" id="IPR013151">
    <property type="entry name" value="Immunoglobulin_dom"/>
</dbReference>
<dbReference type="GO" id="GO:0045597">
    <property type="term" value="P:positive regulation of cell differentiation"/>
    <property type="evidence" value="ECO:0007669"/>
    <property type="project" value="TreeGrafter"/>
</dbReference>
<dbReference type="GO" id="GO:0043235">
    <property type="term" value="C:receptor complex"/>
    <property type="evidence" value="ECO:0007669"/>
    <property type="project" value="TreeGrafter"/>
</dbReference>
<dbReference type="GO" id="GO:0005007">
    <property type="term" value="F:fibroblast growth factor receptor activity"/>
    <property type="evidence" value="ECO:0007669"/>
    <property type="project" value="InterPro"/>
</dbReference>
<feature type="binding site" evidence="28">
    <location>
        <begin position="525"/>
        <end position="527"/>
    </location>
    <ligand>
        <name>ATP</name>
        <dbReference type="ChEBI" id="CHEBI:30616"/>
    </ligand>
</feature>
<dbReference type="GO" id="GO:0030154">
    <property type="term" value="P:cell differentiation"/>
    <property type="evidence" value="ECO:0007669"/>
    <property type="project" value="UniProtKB-ARBA"/>
</dbReference>
<dbReference type="SMART" id="SM00409">
    <property type="entry name" value="IG"/>
    <property type="match status" value="3"/>
</dbReference>
<keyword evidence="13 26" id="KW-0418">Kinase</keyword>
<evidence type="ECO:0000256" key="2">
    <source>
        <dbReference type="ARBA" id="ARBA00004251"/>
    </source>
</evidence>
<dbReference type="InterPro" id="IPR003599">
    <property type="entry name" value="Ig_sub"/>
</dbReference>
<evidence type="ECO:0000256" key="28">
    <source>
        <dbReference type="PIRSR" id="PIRSR000628-2"/>
    </source>
</evidence>
<evidence type="ECO:0000256" key="31">
    <source>
        <dbReference type="SAM" id="MobiDB-lite"/>
    </source>
</evidence>
<keyword evidence="12 26" id="KW-0547">Nucleotide-binding</keyword>
<dbReference type="CDD" id="cd05098">
    <property type="entry name" value="PTKc_FGFR1"/>
    <property type="match status" value="1"/>
</dbReference>
<evidence type="ECO:0000256" key="19">
    <source>
        <dbReference type="ARBA" id="ARBA00023157"/>
    </source>
</evidence>
<evidence type="ECO:0000256" key="25">
    <source>
        <dbReference type="ARBA" id="ARBA00051243"/>
    </source>
</evidence>
<dbReference type="PROSITE" id="PS00107">
    <property type="entry name" value="PROTEIN_KINASE_ATP"/>
    <property type="match status" value="1"/>
</dbReference>
<dbReference type="InterPro" id="IPR020635">
    <property type="entry name" value="Tyr_kinase_cat_dom"/>
</dbReference>
<dbReference type="InterPro" id="IPR011009">
    <property type="entry name" value="Kinase-like_dom_sf"/>
</dbReference>
<feature type="binding site" evidence="28">
    <location>
        <begin position="447"/>
        <end position="453"/>
    </location>
    <ligand>
        <name>ATP</name>
        <dbReference type="ChEBI" id="CHEBI:30616"/>
    </ligand>
</feature>
<dbReference type="GO" id="GO:0080090">
    <property type="term" value="P:regulation of primary metabolic process"/>
    <property type="evidence" value="ECO:0007669"/>
    <property type="project" value="UniProtKB-ARBA"/>
</dbReference>
<keyword evidence="18 26" id="KW-0829">Tyrosine-protein kinase</keyword>
<comment type="catalytic activity">
    <reaction evidence="25 26">
        <text>L-tyrosyl-[protein] + ATP = O-phospho-L-tyrosyl-[protein] + ADP + H(+)</text>
        <dbReference type="Rhea" id="RHEA:10596"/>
        <dbReference type="Rhea" id="RHEA-COMP:10136"/>
        <dbReference type="Rhea" id="RHEA-COMP:20101"/>
        <dbReference type="ChEBI" id="CHEBI:15378"/>
        <dbReference type="ChEBI" id="CHEBI:30616"/>
        <dbReference type="ChEBI" id="CHEBI:46858"/>
        <dbReference type="ChEBI" id="CHEBI:61978"/>
        <dbReference type="ChEBI" id="CHEBI:456216"/>
        <dbReference type="EC" id="2.7.10.1"/>
    </reaction>
</comment>
<dbReference type="GO" id="GO:0005634">
    <property type="term" value="C:nucleus"/>
    <property type="evidence" value="ECO:0007669"/>
    <property type="project" value="UniProtKB-SubCell"/>
</dbReference>
<evidence type="ECO:0000256" key="12">
    <source>
        <dbReference type="ARBA" id="ARBA00022741"/>
    </source>
</evidence>
<evidence type="ECO:0000256" key="20">
    <source>
        <dbReference type="ARBA" id="ARBA00023170"/>
    </source>
</evidence>
<dbReference type="FunFam" id="3.30.200.20:FF:000011">
    <property type="entry name" value="Fibroblast growth factor receptor"/>
    <property type="match status" value="1"/>
</dbReference>
<evidence type="ECO:0000256" key="6">
    <source>
        <dbReference type="ARBA" id="ARBA00022490"/>
    </source>
</evidence>
<keyword evidence="15" id="KW-0832">Ubl conjugation</keyword>
<keyword evidence="16 32" id="KW-1133">Transmembrane helix</keyword>
<dbReference type="InterPro" id="IPR001245">
    <property type="entry name" value="Ser-Thr/Tyr_kinase_cat_dom"/>
</dbReference>
<keyword evidence="17 26" id="KW-0472">Membrane</keyword>
<dbReference type="PROSITE" id="PS00109">
    <property type="entry name" value="PROTEIN_KINASE_TYR"/>
    <property type="match status" value="1"/>
</dbReference>
<sequence length="787" mass="88279">MELYTLFPGERLVLQCLAQDEIPAVGLGVIWTKDHATVLNGDHMRVNGGQLEIGSVELTDSGLYSCTVHSLFGNHSDYFIINVTGHAVASSEDEDDDESSSEENKPSSSQELLPMAPHWAQPEKMEKKLHAVPASKTVKFRCQAEGNPMPKLRWLKNGKEFKRDQRIGGYKLREHMWTIIMESVVPSDKGNYTCLVENEYGSINHTYQLDVVERSPHRPILYAGLPANRTAVVGSDVEFVCKVFSDPQPHIQWLKHILVNGSKLGPDGLPYVRVLKHSGVNSSDTQVLTLYNITEEEGGEYICKVSNYIGEANQSAWLTVLRHDAQAPTAPSAVPSQSYLEVLIYCVGFFLIFLMVGIATIVKVRSSSKKSDFNSQLAVHKLAKSIPLRRQVSVESSSSLNSGVMLVRPSRLSSSGTPMLSGVSEYELPQDPCWEVPRERLVLGKPLGEGCFGQVVMGEAIGLDKDKPNRITKVAVKMLKSDATEKDLSDLISEMEMMKMIGKHKNIINLLGACTQDGPLYVIVEYASKGNLREYLRARRPHGMEYCYNPDQVPVESMSIKDLVSCAYQVARGMEYLASKKCIHRDLAARNVLVTEDNVMKIADFGLARDVHHIDYYKKTTNGRLPVKWMAPEALFDRIYTHQSDVWSFGVLLWEIFTLGGSPYPGVPVEELFKLLREGHRMDRPSACTQEIYLMMKDCWHAVPTQRPTFKQLVEDLDRTLSMISNQEYLDLSVPLEPMYSQVILNERSSTCSSEPDSVFLRESAPEEPCIPPTVPPQQTVRSFKKR</sequence>
<dbReference type="InterPro" id="IPR013098">
    <property type="entry name" value="Ig_I-set"/>
</dbReference>
<dbReference type="FunFam" id="2.60.40.10:FF:000020">
    <property type="entry name" value="Fibroblast growth factor receptor"/>
    <property type="match status" value="1"/>
</dbReference>
<evidence type="ECO:0000256" key="4">
    <source>
        <dbReference type="ARBA" id="ARBA00004541"/>
    </source>
</evidence>
<name>A0A498MXC5_LABRO</name>
<keyword evidence="22" id="KW-0539">Nucleus</keyword>
<evidence type="ECO:0000256" key="8">
    <source>
        <dbReference type="ARBA" id="ARBA00022679"/>
    </source>
</evidence>
<dbReference type="SUPFAM" id="SSF48726">
    <property type="entry name" value="Immunoglobulin"/>
    <property type="match status" value="3"/>
</dbReference>
<dbReference type="Gene3D" id="3.30.200.20">
    <property type="entry name" value="Phosphorylase Kinase, domain 1"/>
    <property type="match status" value="1"/>
</dbReference>
<evidence type="ECO:0000256" key="13">
    <source>
        <dbReference type="ARBA" id="ARBA00022777"/>
    </source>
</evidence>
<evidence type="ECO:0000313" key="36">
    <source>
        <dbReference type="Proteomes" id="UP000290572"/>
    </source>
</evidence>
<keyword evidence="10" id="KW-0732">Signal</keyword>
<dbReference type="InterPro" id="IPR003598">
    <property type="entry name" value="Ig_sub2"/>
</dbReference>